<dbReference type="EMBL" id="JAWWNJ010000026">
    <property type="protein sequence ID" value="KAK7029886.1"/>
    <property type="molecule type" value="Genomic_DNA"/>
</dbReference>
<feature type="compositionally biased region" description="Polar residues" evidence="1">
    <location>
        <begin position="61"/>
        <end position="74"/>
    </location>
</feature>
<proteinExistence type="predicted"/>
<dbReference type="Proteomes" id="UP001362999">
    <property type="component" value="Unassembled WGS sequence"/>
</dbReference>
<feature type="signal peptide" evidence="2">
    <location>
        <begin position="1"/>
        <end position="17"/>
    </location>
</feature>
<dbReference type="AlphaFoldDB" id="A0AAW0BUL2"/>
<feature type="chain" id="PRO_5043317545" description="Secreted protein" evidence="2">
    <location>
        <begin position="18"/>
        <end position="74"/>
    </location>
</feature>
<keyword evidence="2" id="KW-0732">Signal</keyword>
<feature type="region of interest" description="Disordered" evidence="1">
    <location>
        <begin position="55"/>
        <end position="74"/>
    </location>
</feature>
<gene>
    <name evidence="3" type="ORF">R3P38DRAFT_886850</name>
</gene>
<evidence type="ECO:0008006" key="5">
    <source>
        <dbReference type="Google" id="ProtNLM"/>
    </source>
</evidence>
<comment type="caution">
    <text evidence="3">The sequence shown here is derived from an EMBL/GenBank/DDBJ whole genome shotgun (WGS) entry which is preliminary data.</text>
</comment>
<name>A0AAW0BUL2_9AGAR</name>
<evidence type="ECO:0000313" key="3">
    <source>
        <dbReference type="EMBL" id="KAK7029886.1"/>
    </source>
</evidence>
<evidence type="ECO:0000256" key="1">
    <source>
        <dbReference type="SAM" id="MobiDB-lite"/>
    </source>
</evidence>
<reference evidence="3 4" key="1">
    <citation type="journal article" date="2024" name="J Genomics">
        <title>Draft genome sequencing and assembly of Favolaschia claudopus CIRM-BRFM 2984 isolated from oak limbs.</title>
        <authorList>
            <person name="Navarro D."/>
            <person name="Drula E."/>
            <person name="Chaduli D."/>
            <person name="Cazenave R."/>
            <person name="Ahrendt S."/>
            <person name="Wang J."/>
            <person name="Lipzen A."/>
            <person name="Daum C."/>
            <person name="Barry K."/>
            <person name="Grigoriev I.V."/>
            <person name="Favel A."/>
            <person name="Rosso M.N."/>
            <person name="Martin F."/>
        </authorList>
    </citation>
    <scope>NUCLEOTIDE SEQUENCE [LARGE SCALE GENOMIC DNA]</scope>
    <source>
        <strain evidence="3 4">CIRM-BRFM 2984</strain>
    </source>
</reference>
<evidence type="ECO:0000256" key="2">
    <source>
        <dbReference type="SAM" id="SignalP"/>
    </source>
</evidence>
<accession>A0AAW0BUL2</accession>
<keyword evidence="4" id="KW-1185">Reference proteome</keyword>
<evidence type="ECO:0000313" key="4">
    <source>
        <dbReference type="Proteomes" id="UP001362999"/>
    </source>
</evidence>
<organism evidence="3 4">
    <name type="scientific">Favolaschia claudopus</name>
    <dbReference type="NCBI Taxonomy" id="2862362"/>
    <lineage>
        <taxon>Eukaryota</taxon>
        <taxon>Fungi</taxon>
        <taxon>Dikarya</taxon>
        <taxon>Basidiomycota</taxon>
        <taxon>Agaricomycotina</taxon>
        <taxon>Agaricomycetes</taxon>
        <taxon>Agaricomycetidae</taxon>
        <taxon>Agaricales</taxon>
        <taxon>Marasmiineae</taxon>
        <taxon>Mycenaceae</taxon>
        <taxon>Favolaschia</taxon>
    </lineage>
</organism>
<sequence>MLAISTFVLTLTSQSNGTNIYNNPAPYQQPTGSKFQMEIWNRLINTVNSSWQLEAQRPPRMTTTHCATQQSLSH</sequence>
<protein>
    <recommendedName>
        <fullName evidence="5">Secreted protein</fullName>
    </recommendedName>
</protein>